<dbReference type="InParanoid" id="A0A165IW78"/>
<feature type="compositionally biased region" description="Basic and acidic residues" evidence="1">
    <location>
        <begin position="26"/>
        <end position="35"/>
    </location>
</feature>
<feature type="region of interest" description="Disordered" evidence="1">
    <location>
        <begin position="1"/>
        <end position="69"/>
    </location>
</feature>
<dbReference type="RefSeq" id="XP_018191021.1">
    <property type="nucleotide sequence ID" value="XM_018330842.1"/>
</dbReference>
<gene>
    <name evidence="2" type="ORF">L228DRAFT_236561</name>
</gene>
<protein>
    <submittedName>
        <fullName evidence="2">Uncharacterized protein</fullName>
    </submittedName>
</protein>
<dbReference type="GeneID" id="28895979"/>
<dbReference type="OMA" id="MEFQPNG"/>
<organism evidence="2 3">
    <name type="scientific">Xylona heveae (strain CBS 132557 / TC161)</name>
    <dbReference type="NCBI Taxonomy" id="1328760"/>
    <lineage>
        <taxon>Eukaryota</taxon>
        <taxon>Fungi</taxon>
        <taxon>Dikarya</taxon>
        <taxon>Ascomycota</taxon>
        <taxon>Pezizomycotina</taxon>
        <taxon>Xylonomycetes</taxon>
        <taxon>Xylonales</taxon>
        <taxon>Xylonaceae</taxon>
        <taxon>Xylona</taxon>
    </lineage>
</organism>
<dbReference type="EMBL" id="KV407455">
    <property type="protein sequence ID" value="KZF25466.1"/>
    <property type="molecule type" value="Genomic_DNA"/>
</dbReference>
<evidence type="ECO:0000256" key="1">
    <source>
        <dbReference type="SAM" id="MobiDB-lite"/>
    </source>
</evidence>
<accession>A0A165IW78</accession>
<dbReference type="AlphaFoldDB" id="A0A165IW78"/>
<keyword evidence="3" id="KW-1185">Reference proteome</keyword>
<evidence type="ECO:0000313" key="3">
    <source>
        <dbReference type="Proteomes" id="UP000076632"/>
    </source>
</evidence>
<sequence>MWLRRLSRGQKGESDDFDSPTYIDQMDSRRSDPKKSTQYSSLPNTPAAAPHDIPYRNTSQGPSDASYAQRPHSVDYAGIMEKPSLTSTPSKGAGPAQAMPDLLTQAFNAAVRPYTDKVEQLETQVADMQLWIEQLETQRSEILSWIDKRGFRPDVPPSIAKVMDAQPEAAQTLNYQLDRKISMVDLDLHRLQDDLNDSSGASYIAAQAMTKFLPDIDRLSGLSRGSRFAFDLLIKLAGNLNSHGGLDASDGSQETRRAFYEKLDLSMLDVVRRRLDDTNEDWPVVRDVKRIEKTAAYLRNYGIEPYFPRSLELMRREMDARSGGSGAGSL</sequence>
<dbReference type="Proteomes" id="UP000076632">
    <property type="component" value="Unassembled WGS sequence"/>
</dbReference>
<reference evidence="2 3" key="1">
    <citation type="journal article" date="2016" name="Fungal Biol.">
        <title>The genome of Xylona heveae provides a window into fungal endophytism.</title>
        <authorList>
            <person name="Gazis R."/>
            <person name="Kuo A."/>
            <person name="Riley R."/>
            <person name="LaButti K."/>
            <person name="Lipzen A."/>
            <person name="Lin J."/>
            <person name="Amirebrahimi M."/>
            <person name="Hesse C.N."/>
            <person name="Spatafora J.W."/>
            <person name="Henrissat B."/>
            <person name="Hainaut M."/>
            <person name="Grigoriev I.V."/>
            <person name="Hibbett D.S."/>
        </authorList>
    </citation>
    <scope>NUCLEOTIDE SEQUENCE [LARGE SCALE GENOMIC DNA]</scope>
    <source>
        <strain evidence="2 3">TC161</strain>
    </source>
</reference>
<name>A0A165IW78_XYLHT</name>
<dbReference type="OrthoDB" id="5296889at2759"/>
<proteinExistence type="predicted"/>
<evidence type="ECO:0000313" key="2">
    <source>
        <dbReference type="EMBL" id="KZF25466.1"/>
    </source>
</evidence>